<evidence type="ECO:0008006" key="3">
    <source>
        <dbReference type="Google" id="ProtNLM"/>
    </source>
</evidence>
<dbReference type="Proteomes" id="UP000886520">
    <property type="component" value="Chromosome 13"/>
</dbReference>
<dbReference type="EMBL" id="JABFUD020000013">
    <property type="protein sequence ID" value="KAI5071928.1"/>
    <property type="molecule type" value="Genomic_DNA"/>
</dbReference>
<gene>
    <name evidence="1" type="ORF">GOP47_0014179</name>
</gene>
<name>A0A9D4UR87_ADICA</name>
<proteinExistence type="predicted"/>
<keyword evidence="2" id="KW-1185">Reference proteome</keyword>
<organism evidence="1 2">
    <name type="scientific">Adiantum capillus-veneris</name>
    <name type="common">Maidenhair fern</name>
    <dbReference type="NCBI Taxonomy" id="13818"/>
    <lineage>
        <taxon>Eukaryota</taxon>
        <taxon>Viridiplantae</taxon>
        <taxon>Streptophyta</taxon>
        <taxon>Embryophyta</taxon>
        <taxon>Tracheophyta</taxon>
        <taxon>Polypodiopsida</taxon>
        <taxon>Polypodiidae</taxon>
        <taxon>Polypodiales</taxon>
        <taxon>Pteridineae</taxon>
        <taxon>Pteridaceae</taxon>
        <taxon>Vittarioideae</taxon>
        <taxon>Adiantum</taxon>
    </lineage>
</organism>
<reference evidence="1" key="1">
    <citation type="submission" date="2021-01" db="EMBL/GenBank/DDBJ databases">
        <title>Adiantum capillus-veneris genome.</title>
        <authorList>
            <person name="Fang Y."/>
            <person name="Liao Q."/>
        </authorList>
    </citation>
    <scope>NUCLEOTIDE SEQUENCE</scope>
    <source>
        <strain evidence="1">H3</strain>
        <tissue evidence="1">Leaf</tissue>
    </source>
</reference>
<accession>A0A9D4UR87</accession>
<evidence type="ECO:0000313" key="2">
    <source>
        <dbReference type="Proteomes" id="UP000886520"/>
    </source>
</evidence>
<protein>
    <recommendedName>
        <fullName evidence="3">BACK domain-containing protein</fullName>
    </recommendedName>
</protein>
<evidence type="ECO:0000313" key="1">
    <source>
        <dbReference type="EMBL" id="KAI5071928.1"/>
    </source>
</evidence>
<comment type="caution">
    <text evidence="1">The sequence shown here is derived from an EMBL/GenBank/DDBJ whole genome shotgun (WGS) entry which is preliminary data.</text>
</comment>
<sequence>MRCLMQRLSNWIVHDSHLSLECYMHLSELAFIHLVQNLDRSRFTLQEYCVFHLVVQWCLSQVLLLPGEPSITNQTLMNDIDIALPWTLADVRKRVAMTTDEIRRVSTSSTCKGMSLLKYPVSSCLAEVCLDLSKIPSQVLNRIIEPLKIVPKSMLSAAYKKQALSIPVRW</sequence>
<dbReference type="OrthoDB" id="6359816at2759"/>
<dbReference type="AlphaFoldDB" id="A0A9D4UR87"/>